<comment type="caution">
    <text evidence="3">The sequence shown here is derived from an EMBL/GenBank/DDBJ whole genome shotgun (WGS) entry which is preliminary data.</text>
</comment>
<evidence type="ECO:0000259" key="2">
    <source>
        <dbReference type="Pfam" id="PF02481"/>
    </source>
</evidence>
<reference evidence="3 4" key="1">
    <citation type="submission" date="2016-08" db="EMBL/GenBank/DDBJ databases">
        <title>Genome sequencing of Paenibacillus sp. TI45-13ar, isolated from Korean traditional nuruk.</title>
        <authorList>
            <person name="Kim S.-J."/>
        </authorList>
    </citation>
    <scope>NUCLEOTIDE SEQUENCE [LARGE SCALE GENOMIC DNA]</scope>
    <source>
        <strain evidence="3 4">TI45-13ar</strain>
    </source>
</reference>
<evidence type="ECO:0000313" key="4">
    <source>
        <dbReference type="Proteomes" id="UP000094578"/>
    </source>
</evidence>
<protein>
    <submittedName>
        <fullName evidence="3">Protein smf</fullName>
    </submittedName>
</protein>
<dbReference type="NCBIfam" id="TIGR00732">
    <property type="entry name" value="dprA"/>
    <property type="match status" value="1"/>
</dbReference>
<name>A0A1E3L6T3_9BACL</name>
<accession>A0A1E3L6T3</accession>
<dbReference type="GO" id="GO:0009294">
    <property type="term" value="P:DNA-mediated transformation"/>
    <property type="evidence" value="ECO:0007669"/>
    <property type="project" value="InterPro"/>
</dbReference>
<dbReference type="SUPFAM" id="SSF102405">
    <property type="entry name" value="MCP/YpsA-like"/>
    <property type="match status" value="1"/>
</dbReference>
<dbReference type="InterPro" id="IPR057666">
    <property type="entry name" value="DrpA_SLOG"/>
</dbReference>
<dbReference type="InterPro" id="IPR003488">
    <property type="entry name" value="DprA"/>
</dbReference>
<dbReference type="AlphaFoldDB" id="A0A1E3L6T3"/>
<feature type="domain" description="Smf/DprA SLOG" evidence="2">
    <location>
        <begin position="78"/>
        <end position="286"/>
    </location>
</feature>
<dbReference type="Proteomes" id="UP000094578">
    <property type="component" value="Unassembled WGS sequence"/>
</dbReference>
<keyword evidence="4" id="KW-1185">Reference proteome</keyword>
<evidence type="ECO:0000313" key="3">
    <source>
        <dbReference type="EMBL" id="ODP28680.1"/>
    </source>
</evidence>
<proteinExistence type="inferred from homology"/>
<comment type="similarity">
    <text evidence="1">Belongs to the DprA/Smf family.</text>
</comment>
<sequence>MDDKWIWLGLCEASGIGWKRMKDILQNHVDLRELPEWDAGSWRGLGMPEKVAQSLPEQLQPEYLQTKIKKYEEQGIHIITMLDEEYPTLMKETFQPPWILYAKGRVELLSSFCIGMVGTRVPTAYGRKVGELLAGEMAERGVTIVSGMARGIDSVCHEAALRANGQTIAVLGTAIDTIYPAENRSLYHRIADQGLVLSEYPIGTKSSPGLFPQRNRIISGLSYGSVVVEADARSGSLITADFAMEQNRDVFAVPGPITSPKSQGTLSLLKQGAILVTSTEDIMKEYDSSLIKRCDNPYEMKEKSSQMSASKPPISDFSAKFDLTTDEKTIYLILEQGDATIDELHIQSKFDFGLLHTVLLSLIIKKQISQRSGALYTLI</sequence>
<evidence type="ECO:0000256" key="1">
    <source>
        <dbReference type="ARBA" id="ARBA00006525"/>
    </source>
</evidence>
<dbReference type="PANTHER" id="PTHR43022:SF1">
    <property type="entry name" value="PROTEIN SMF"/>
    <property type="match status" value="1"/>
</dbReference>
<dbReference type="Gene3D" id="3.40.50.450">
    <property type="match status" value="1"/>
</dbReference>
<gene>
    <name evidence="3" type="ORF">PTI45_01975</name>
</gene>
<dbReference type="PATRIC" id="fig|1886670.3.peg.2008"/>
<dbReference type="EMBL" id="MDER01000035">
    <property type="protein sequence ID" value="ODP28680.1"/>
    <property type="molecule type" value="Genomic_DNA"/>
</dbReference>
<dbReference type="STRING" id="1886670.PTI45_01975"/>
<dbReference type="PANTHER" id="PTHR43022">
    <property type="entry name" value="PROTEIN SMF"/>
    <property type="match status" value="1"/>
</dbReference>
<dbReference type="RefSeq" id="WP_069327394.1">
    <property type="nucleotide sequence ID" value="NZ_MDER01000035.1"/>
</dbReference>
<organism evidence="3 4">
    <name type="scientific">Paenibacillus nuruki</name>
    <dbReference type="NCBI Taxonomy" id="1886670"/>
    <lineage>
        <taxon>Bacteria</taxon>
        <taxon>Bacillati</taxon>
        <taxon>Bacillota</taxon>
        <taxon>Bacilli</taxon>
        <taxon>Bacillales</taxon>
        <taxon>Paenibacillaceae</taxon>
        <taxon>Paenibacillus</taxon>
    </lineage>
</organism>
<dbReference type="Pfam" id="PF02481">
    <property type="entry name" value="DNA_processg_A"/>
    <property type="match status" value="1"/>
</dbReference>